<dbReference type="InterPro" id="IPR030678">
    <property type="entry name" value="Peptide/Ni-bd"/>
</dbReference>
<dbReference type="Pfam" id="PF00496">
    <property type="entry name" value="SBP_bac_5"/>
    <property type="match status" value="1"/>
</dbReference>
<proteinExistence type="inferred from homology"/>
<feature type="domain" description="Solute-binding protein family 5" evidence="5">
    <location>
        <begin position="75"/>
        <end position="430"/>
    </location>
</feature>
<dbReference type="Gene3D" id="3.10.105.10">
    <property type="entry name" value="Dipeptide-binding Protein, Domain 3"/>
    <property type="match status" value="1"/>
</dbReference>
<dbReference type="InterPro" id="IPR000914">
    <property type="entry name" value="SBP_5_dom"/>
</dbReference>
<dbReference type="STRING" id="301967.A6E15_18735"/>
<dbReference type="PANTHER" id="PTHR30290">
    <property type="entry name" value="PERIPLASMIC BINDING COMPONENT OF ABC TRANSPORTER"/>
    <property type="match status" value="1"/>
</dbReference>
<dbReference type="PROSITE" id="PS51257">
    <property type="entry name" value="PROKAR_LIPOPROTEIN"/>
    <property type="match status" value="1"/>
</dbReference>
<name>A0A1S8AS11_9EURY</name>
<gene>
    <name evidence="6" type="ORF">A6E15_18735</name>
</gene>
<evidence type="ECO:0000313" key="7">
    <source>
        <dbReference type="Proteomes" id="UP000189370"/>
    </source>
</evidence>
<dbReference type="OrthoDB" id="194307at2157"/>
<keyword evidence="4" id="KW-0732">Signal</keyword>
<dbReference type="Proteomes" id="UP000189370">
    <property type="component" value="Unassembled WGS sequence"/>
</dbReference>
<keyword evidence="3" id="KW-0813">Transport</keyword>
<evidence type="ECO:0000256" key="4">
    <source>
        <dbReference type="ARBA" id="ARBA00022729"/>
    </source>
</evidence>
<comment type="subcellular location">
    <subcellularLocation>
        <location evidence="1">Cell envelope</location>
    </subcellularLocation>
</comment>
<reference evidence="7" key="1">
    <citation type="submission" date="2016-04" db="EMBL/GenBank/DDBJ databases">
        <authorList>
            <person name="Chen S.-C."/>
            <person name="Lai M.-C."/>
        </authorList>
    </citation>
    <scope>NUCLEOTIDE SEQUENCE [LARGE SCALE GENOMIC DNA]</scope>
    <source>
        <strain evidence="7">AB14</strain>
    </source>
</reference>
<evidence type="ECO:0000259" key="5">
    <source>
        <dbReference type="Pfam" id="PF00496"/>
    </source>
</evidence>
<evidence type="ECO:0000256" key="1">
    <source>
        <dbReference type="ARBA" id="ARBA00004196"/>
    </source>
</evidence>
<dbReference type="GO" id="GO:1904680">
    <property type="term" value="F:peptide transmembrane transporter activity"/>
    <property type="evidence" value="ECO:0007669"/>
    <property type="project" value="TreeGrafter"/>
</dbReference>
<dbReference type="GO" id="GO:0042597">
    <property type="term" value="C:periplasmic space"/>
    <property type="evidence" value="ECO:0007669"/>
    <property type="project" value="UniProtKB-ARBA"/>
</dbReference>
<accession>A0A1S8AS11</accession>
<keyword evidence="7" id="KW-1185">Reference proteome</keyword>
<dbReference type="PANTHER" id="PTHR30290:SF10">
    <property type="entry name" value="PERIPLASMIC OLIGOPEPTIDE-BINDING PROTEIN-RELATED"/>
    <property type="match status" value="1"/>
</dbReference>
<dbReference type="InterPro" id="IPR039424">
    <property type="entry name" value="SBP_5"/>
</dbReference>
<dbReference type="EMBL" id="LWLN01000002">
    <property type="protein sequence ID" value="OLZ39406.1"/>
    <property type="molecule type" value="Genomic_DNA"/>
</dbReference>
<evidence type="ECO:0000313" key="6">
    <source>
        <dbReference type="EMBL" id="OLZ39406.1"/>
    </source>
</evidence>
<protein>
    <submittedName>
        <fullName evidence="6">Peptide ABC transporter substrate-binding protein</fullName>
    </submittedName>
</protein>
<dbReference type="PIRSF" id="PIRSF002741">
    <property type="entry name" value="MppA"/>
    <property type="match status" value="1"/>
</dbReference>
<dbReference type="AlphaFoldDB" id="A0A1S8AS11"/>
<dbReference type="GO" id="GO:0043190">
    <property type="term" value="C:ATP-binding cassette (ABC) transporter complex"/>
    <property type="evidence" value="ECO:0007669"/>
    <property type="project" value="InterPro"/>
</dbReference>
<comment type="caution">
    <text evidence="6">The sequence shown here is derived from an EMBL/GenBank/DDBJ whole genome shotgun (WGS) entry which is preliminary data.</text>
</comment>
<dbReference type="SUPFAM" id="SSF53850">
    <property type="entry name" value="Periplasmic binding protein-like II"/>
    <property type="match status" value="1"/>
</dbReference>
<dbReference type="GO" id="GO:0015833">
    <property type="term" value="P:peptide transport"/>
    <property type="evidence" value="ECO:0007669"/>
    <property type="project" value="TreeGrafter"/>
</dbReference>
<sequence length="514" mass="57211">MKETRSTMDRRTALQTTIGAATLAVAGCLSNDPDDADFRIGGPWKPSRDPLDGGSQIRRLGITEALVGVDYDANPTPELATEWERLDEYRWEFALREDVPFHDGESLDAAAAVESLRRTADASAFADVPIDTIEAVDEGTVAVETETPFTPLPAHLSRNEAVLLSPEAIDGDGSVTEPVSTGPFAVDTFQPGTELRAVRNDDYYGERPEIETVRYEVVDDDQTRRMKLENGELEMARILPHEMVSALESTDGIDVYTPEIPRIRFLTFDTQSEPFDDVRVRWAVDHAIDRSTITERILNDIDDPAAGPFSPELTEWANPNLETDRYDPDRARSLLSEADWTVDGGGGVRTRGGDELAVDVFTFDARSLPLIAEVLQDQLATVGIDLDVTVMEYSTMVDRVGQDSFDSYLTSWGTLWYPDPDRLSDMFHSEAASLHHGYENERVDTLLEEARELGEREARRERYYEVQSIVREDAPITVLTSYSNVVATASGVSGYEPHPTESRYGLESITLEES</sequence>
<evidence type="ECO:0000256" key="3">
    <source>
        <dbReference type="ARBA" id="ARBA00022448"/>
    </source>
</evidence>
<evidence type="ECO:0000256" key="2">
    <source>
        <dbReference type="ARBA" id="ARBA00005695"/>
    </source>
</evidence>
<comment type="similarity">
    <text evidence="2">Belongs to the bacterial solute-binding protein 5 family.</text>
</comment>
<organism evidence="6 7">
    <name type="scientific">Natrinema saccharevitans</name>
    <dbReference type="NCBI Taxonomy" id="301967"/>
    <lineage>
        <taxon>Archaea</taxon>
        <taxon>Methanobacteriati</taxon>
        <taxon>Methanobacteriota</taxon>
        <taxon>Stenosarchaea group</taxon>
        <taxon>Halobacteria</taxon>
        <taxon>Halobacteriales</taxon>
        <taxon>Natrialbaceae</taxon>
        <taxon>Natrinema</taxon>
    </lineage>
</organism>
<dbReference type="Gene3D" id="3.40.190.10">
    <property type="entry name" value="Periplasmic binding protein-like II"/>
    <property type="match status" value="1"/>
</dbReference>
<dbReference type="Gene3D" id="3.90.76.10">
    <property type="entry name" value="Dipeptide-binding Protein, Domain 1"/>
    <property type="match status" value="1"/>
</dbReference>